<dbReference type="AlphaFoldDB" id="A0A382FJ19"/>
<evidence type="ECO:0000313" key="1">
    <source>
        <dbReference type="EMBL" id="SVB62622.1"/>
    </source>
</evidence>
<name>A0A382FJ19_9ZZZZ</name>
<reference evidence="1" key="1">
    <citation type="submission" date="2018-05" db="EMBL/GenBank/DDBJ databases">
        <authorList>
            <person name="Lanie J.A."/>
            <person name="Ng W.-L."/>
            <person name="Kazmierczak K.M."/>
            <person name="Andrzejewski T.M."/>
            <person name="Davidsen T.M."/>
            <person name="Wayne K.J."/>
            <person name="Tettelin H."/>
            <person name="Glass J.I."/>
            <person name="Rusch D."/>
            <person name="Podicherti R."/>
            <person name="Tsui H.-C.T."/>
            <person name="Winkler M.E."/>
        </authorList>
    </citation>
    <scope>NUCLEOTIDE SEQUENCE</scope>
</reference>
<gene>
    <name evidence="1" type="ORF">METZ01_LOCUS215476</name>
</gene>
<sequence>MVSVTVEWTFGSEIFSSQYPQISISKLIVIAV</sequence>
<dbReference type="EMBL" id="UINC01050077">
    <property type="protein sequence ID" value="SVB62622.1"/>
    <property type="molecule type" value="Genomic_DNA"/>
</dbReference>
<protein>
    <submittedName>
        <fullName evidence="1">Uncharacterized protein</fullName>
    </submittedName>
</protein>
<accession>A0A382FJ19</accession>
<proteinExistence type="predicted"/>
<organism evidence="1">
    <name type="scientific">marine metagenome</name>
    <dbReference type="NCBI Taxonomy" id="408172"/>
    <lineage>
        <taxon>unclassified sequences</taxon>
        <taxon>metagenomes</taxon>
        <taxon>ecological metagenomes</taxon>
    </lineage>
</organism>